<dbReference type="InterPro" id="IPR042112">
    <property type="entry name" value="P_AcTrfase_dom2"/>
</dbReference>
<comment type="similarity">
    <text evidence="3">Belongs to the phosphate acetyltransferase and butyryltransferase family.</text>
</comment>
<dbReference type="SUPFAM" id="SSF53659">
    <property type="entry name" value="Isocitrate/Isopropylmalate dehydrogenase-like"/>
    <property type="match status" value="1"/>
</dbReference>
<evidence type="ECO:0000256" key="1">
    <source>
        <dbReference type="ARBA" id="ARBA00000705"/>
    </source>
</evidence>
<protein>
    <recommendedName>
        <fullName evidence="5">Phosphate acetyltransferase</fullName>
        <ecNumber evidence="4">2.3.1.8</ecNumber>
    </recommendedName>
    <alternativeName>
        <fullName evidence="8">Phosphotransacetylase</fullName>
    </alternativeName>
</protein>
<evidence type="ECO:0000256" key="4">
    <source>
        <dbReference type="ARBA" id="ARBA00012707"/>
    </source>
</evidence>
<accession>A0AAU9DC66</accession>
<dbReference type="InterPro" id="IPR002505">
    <property type="entry name" value="PTA_PTB"/>
</dbReference>
<dbReference type="GO" id="GO:0008959">
    <property type="term" value="F:phosphate acetyltransferase activity"/>
    <property type="evidence" value="ECO:0007669"/>
    <property type="project" value="UniProtKB-EC"/>
</dbReference>
<evidence type="ECO:0000313" key="11">
    <source>
        <dbReference type="Proteomes" id="UP001321582"/>
    </source>
</evidence>
<dbReference type="Gene3D" id="3.40.50.10950">
    <property type="match status" value="1"/>
</dbReference>
<comment type="catalytic activity">
    <reaction evidence="1">
        <text>acetyl-CoA + phosphate = acetyl phosphate + CoA</text>
        <dbReference type="Rhea" id="RHEA:19521"/>
        <dbReference type="ChEBI" id="CHEBI:22191"/>
        <dbReference type="ChEBI" id="CHEBI:43474"/>
        <dbReference type="ChEBI" id="CHEBI:57287"/>
        <dbReference type="ChEBI" id="CHEBI:57288"/>
        <dbReference type="EC" id="2.3.1.8"/>
    </reaction>
</comment>
<feature type="domain" description="Phosphate acetyl/butaryl transferase" evidence="9">
    <location>
        <begin position="3"/>
        <end position="327"/>
    </location>
</feature>
<evidence type="ECO:0000256" key="5">
    <source>
        <dbReference type="ARBA" id="ARBA00021528"/>
    </source>
</evidence>
<dbReference type="PANTHER" id="PTHR43356">
    <property type="entry name" value="PHOSPHATE ACETYLTRANSFERASE"/>
    <property type="match status" value="1"/>
</dbReference>
<dbReference type="InterPro" id="IPR050500">
    <property type="entry name" value="Phos_Acetyltrans/Butyryltrans"/>
</dbReference>
<keyword evidence="11" id="KW-1185">Reference proteome</keyword>
<comment type="pathway">
    <text evidence="2">Metabolic intermediate biosynthesis; acetyl-CoA biosynthesis; acetyl-CoA from acetate: step 2/2.</text>
</comment>
<keyword evidence="7" id="KW-0012">Acyltransferase</keyword>
<keyword evidence="6" id="KW-0808">Transferase</keyword>
<dbReference type="NCBIfam" id="NF007233">
    <property type="entry name" value="PRK09653.1"/>
    <property type="match status" value="1"/>
</dbReference>
<dbReference type="PIRSF" id="PIRSF000428">
    <property type="entry name" value="P_Ac_trans"/>
    <property type="match status" value="1"/>
</dbReference>
<evidence type="ECO:0000256" key="3">
    <source>
        <dbReference type="ARBA" id="ARBA00005656"/>
    </source>
</evidence>
<dbReference type="InterPro" id="IPR042113">
    <property type="entry name" value="P_AcTrfase_dom1"/>
</dbReference>
<evidence type="ECO:0000256" key="2">
    <source>
        <dbReference type="ARBA" id="ARBA00004989"/>
    </source>
</evidence>
<reference evidence="10 11" key="1">
    <citation type="submission" date="2022-11" db="EMBL/GenBank/DDBJ databases">
        <title>Haliovirga abyssi gen. nov., sp. nov., a mesophilic fermentative bacterium isolated from the Iheya North hydrothermal field and the proposal of Haliovirgaceae fam. nov.</title>
        <authorList>
            <person name="Miyazaki U."/>
            <person name="Tame A."/>
            <person name="Miyazaki J."/>
            <person name="Takai K."/>
            <person name="Sawayama S."/>
            <person name="Kitajima M."/>
            <person name="Okamoto A."/>
            <person name="Nakagawa S."/>
        </authorList>
    </citation>
    <scope>NUCLEOTIDE SEQUENCE [LARGE SCALE GENOMIC DNA]</scope>
    <source>
        <strain evidence="10 11">IC12</strain>
    </source>
</reference>
<evidence type="ECO:0000256" key="8">
    <source>
        <dbReference type="ARBA" id="ARBA00031108"/>
    </source>
</evidence>
<evidence type="ECO:0000259" key="9">
    <source>
        <dbReference type="Pfam" id="PF01515"/>
    </source>
</evidence>
<dbReference type="KEGG" id="haby:HLVA_14590"/>
<dbReference type="PANTHER" id="PTHR43356:SF3">
    <property type="entry name" value="PHOSPHATE ACETYLTRANSFERASE"/>
    <property type="match status" value="1"/>
</dbReference>
<dbReference type="Pfam" id="PF01515">
    <property type="entry name" value="PTA_PTB"/>
    <property type="match status" value="1"/>
</dbReference>
<evidence type="ECO:0000256" key="7">
    <source>
        <dbReference type="ARBA" id="ARBA00023315"/>
    </source>
</evidence>
<sequence>MGIIEKILKEAKSLSKRIVLPETEDERVLKAAEIILKQGIAKVILIGKEDIVKSDATKLGINLEEATIVDSNKCEKMDVYVNELVKLREKKGMTKEQALEILTTEPRYFGAMMIRMGDADGMVAGSNSPTASVIRASIHVIGAAKGIKTISSSFMMVMPEPTYGDNGILFYTDCGVVPDPTSEQLADIATSAAWLSRKLANMEPKVAMLSFSTKGSAKHPDADKVIEAVNILKNRDVDFEFDGELQADAAIVPAIGAKKAPGSNVAGNANVLVFPDLGAGNIAYKLTQRLANAGAYGPLLQGLAKPVNDLSRGCSVEDIVNVAAITAVEAK</sequence>
<evidence type="ECO:0000313" key="10">
    <source>
        <dbReference type="EMBL" id="BDU50890.1"/>
    </source>
</evidence>
<evidence type="ECO:0000256" key="6">
    <source>
        <dbReference type="ARBA" id="ARBA00022679"/>
    </source>
</evidence>
<dbReference type="AlphaFoldDB" id="A0AAU9DC66"/>
<proteinExistence type="inferred from homology"/>
<gene>
    <name evidence="10" type="ORF">HLVA_14590</name>
</gene>
<dbReference type="EC" id="2.3.1.8" evidence="4"/>
<dbReference type="InterPro" id="IPR012147">
    <property type="entry name" value="P_Ac_Bu_trans"/>
</dbReference>
<dbReference type="Proteomes" id="UP001321582">
    <property type="component" value="Chromosome"/>
</dbReference>
<dbReference type="InterPro" id="IPR004614">
    <property type="entry name" value="P_AcTrfase"/>
</dbReference>
<organism evidence="10 11">
    <name type="scientific">Haliovirga abyssi</name>
    <dbReference type="NCBI Taxonomy" id="2996794"/>
    <lineage>
        <taxon>Bacteria</taxon>
        <taxon>Fusobacteriati</taxon>
        <taxon>Fusobacteriota</taxon>
        <taxon>Fusobacteriia</taxon>
        <taxon>Fusobacteriales</taxon>
        <taxon>Haliovirgaceae</taxon>
        <taxon>Haliovirga</taxon>
    </lineage>
</organism>
<dbReference type="Gene3D" id="3.40.50.10750">
    <property type="entry name" value="Isocitrate/Isopropylmalate dehydrogenase-like"/>
    <property type="match status" value="1"/>
</dbReference>
<dbReference type="RefSeq" id="WP_307903739.1">
    <property type="nucleotide sequence ID" value="NZ_AP027059.1"/>
</dbReference>
<dbReference type="NCBIfam" id="TIGR00651">
    <property type="entry name" value="pta"/>
    <property type="match status" value="1"/>
</dbReference>
<name>A0AAU9DC66_9FUSO</name>
<dbReference type="EMBL" id="AP027059">
    <property type="protein sequence ID" value="BDU50890.1"/>
    <property type="molecule type" value="Genomic_DNA"/>
</dbReference>